<protein>
    <submittedName>
        <fullName evidence="6">ATPase AAA</fullName>
    </submittedName>
</protein>
<reference evidence="6 7" key="1">
    <citation type="submission" date="2015-11" db="EMBL/GenBank/DDBJ databases">
        <title>Complete genome sequencing of a biphenyl-degrading bacterium, Pseudomonas putida KF715 (=NBRC110667).</title>
        <authorList>
            <person name="Suenaga H."/>
            <person name="Fujihara N."/>
            <person name="Watanabe T."/>
            <person name="Hirose J."/>
            <person name="Kimura N."/>
            <person name="Yamazoe A."/>
            <person name="Hosoyama A."/>
            <person name="Shimodaira J."/>
            <person name="Furukawa K."/>
        </authorList>
    </citation>
    <scope>NUCLEOTIDE SEQUENCE [LARGE SCALE GENOMIC DNA]</scope>
    <source>
        <strain evidence="6 7">KF715</strain>
    </source>
</reference>
<keyword evidence="1" id="KW-0547">Nucleotide-binding</keyword>
<evidence type="ECO:0000256" key="2">
    <source>
        <dbReference type="ARBA" id="ARBA00022840"/>
    </source>
</evidence>
<dbReference type="GO" id="GO:0006355">
    <property type="term" value="P:regulation of DNA-templated transcription"/>
    <property type="evidence" value="ECO:0007669"/>
    <property type="project" value="InterPro"/>
</dbReference>
<proteinExistence type="predicted"/>
<evidence type="ECO:0000256" key="3">
    <source>
        <dbReference type="ARBA" id="ARBA00023015"/>
    </source>
</evidence>
<dbReference type="InterPro" id="IPR030828">
    <property type="entry name" value="HTH_TyrR"/>
</dbReference>
<evidence type="ECO:0000256" key="1">
    <source>
        <dbReference type="ARBA" id="ARBA00022741"/>
    </source>
</evidence>
<dbReference type="GO" id="GO:0003677">
    <property type="term" value="F:DNA binding"/>
    <property type="evidence" value="ECO:0007669"/>
    <property type="project" value="UniProtKB-KW"/>
</dbReference>
<dbReference type="SUPFAM" id="SSF52540">
    <property type="entry name" value="P-loop containing nucleoside triphosphate hydrolases"/>
    <property type="match status" value="1"/>
</dbReference>
<accession>A0A1L7N7G2</accession>
<dbReference type="Proteomes" id="UP000218731">
    <property type="component" value="Chromosome 1"/>
</dbReference>
<dbReference type="Pfam" id="PF18024">
    <property type="entry name" value="HTH_50"/>
    <property type="match status" value="1"/>
</dbReference>
<sequence>MTWGLEALDLLCEYAWPGNIRELINLVERLVVTCESDTIEALDLPEEILNLHVDRLNQNRLPLRKVLENAERSAILSAIRVHKTTRLAAKALGVSQATIVQKMKRWERSD</sequence>
<evidence type="ECO:0000259" key="5">
    <source>
        <dbReference type="PROSITE" id="PS50045"/>
    </source>
</evidence>
<organism evidence="6 7">
    <name type="scientific">Pseudomonas putida</name>
    <name type="common">Arthrobacter siderocapsulatus</name>
    <dbReference type="NCBI Taxonomy" id="303"/>
    <lineage>
        <taxon>Bacteria</taxon>
        <taxon>Pseudomonadati</taxon>
        <taxon>Pseudomonadota</taxon>
        <taxon>Gammaproteobacteria</taxon>
        <taxon>Pseudomonadales</taxon>
        <taxon>Pseudomonadaceae</taxon>
        <taxon>Pseudomonas</taxon>
    </lineage>
</organism>
<evidence type="ECO:0000256" key="4">
    <source>
        <dbReference type="ARBA" id="ARBA00023163"/>
    </source>
</evidence>
<dbReference type="InterPro" id="IPR009057">
    <property type="entry name" value="Homeodomain-like_sf"/>
</dbReference>
<dbReference type="InterPro" id="IPR025944">
    <property type="entry name" value="Sigma_54_int_dom_CS"/>
</dbReference>
<dbReference type="InterPro" id="IPR058031">
    <property type="entry name" value="AAA_lid_NorR"/>
</dbReference>
<gene>
    <name evidence="6" type="ORF">KF715C_ch8290</name>
</gene>
<dbReference type="PANTHER" id="PTHR32071">
    <property type="entry name" value="TRANSCRIPTIONAL REGULATORY PROTEIN"/>
    <property type="match status" value="1"/>
</dbReference>
<keyword evidence="3" id="KW-0805">Transcription regulation</keyword>
<feature type="domain" description="Sigma-54 factor interaction" evidence="5">
    <location>
        <begin position="1"/>
        <end position="32"/>
    </location>
</feature>
<name>A0A1L7N7G2_PSEPU</name>
<dbReference type="Gene3D" id="1.10.10.60">
    <property type="entry name" value="Homeodomain-like"/>
    <property type="match status" value="1"/>
</dbReference>
<dbReference type="PROSITE" id="PS00688">
    <property type="entry name" value="SIGMA54_INTERACT_3"/>
    <property type="match status" value="1"/>
</dbReference>
<dbReference type="Pfam" id="PF25601">
    <property type="entry name" value="AAA_lid_14"/>
    <property type="match status" value="1"/>
</dbReference>
<keyword evidence="4" id="KW-0804">Transcription</keyword>
<dbReference type="InterPro" id="IPR027417">
    <property type="entry name" value="P-loop_NTPase"/>
</dbReference>
<dbReference type="GO" id="GO:0005524">
    <property type="term" value="F:ATP binding"/>
    <property type="evidence" value="ECO:0007669"/>
    <property type="project" value="UniProtKB-KW"/>
</dbReference>
<dbReference type="EMBL" id="AP015029">
    <property type="protein sequence ID" value="BAW21402.1"/>
    <property type="molecule type" value="Genomic_DNA"/>
</dbReference>
<dbReference type="SUPFAM" id="SSF46689">
    <property type="entry name" value="Homeodomain-like"/>
    <property type="match status" value="1"/>
</dbReference>
<evidence type="ECO:0000313" key="6">
    <source>
        <dbReference type="EMBL" id="BAW21402.1"/>
    </source>
</evidence>
<keyword evidence="2" id="KW-0067">ATP-binding</keyword>
<dbReference type="Gene3D" id="1.10.8.60">
    <property type="match status" value="1"/>
</dbReference>
<dbReference type="AlphaFoldDB" id="A0A1L7N7G2"/>
<dbReference type="InterPro" id="IPR002078">
    <property type="entry name" value="Sigma_54_int"/>
</dbReference>
<evidence type="ECO:0000313" key="7">
    <source>
        <dbReference type="Proteomes" id="UP000218731"/>
    </source>
</evidence>
<dbReference type="PROSITE" id="PS50045">
    <property type="entry name" value="SIGMA54_INTERACT_4"/>
    <property type="match status" value="1"/>
</dbReference>